<dbReference type="Proteomes" id="UP000242432">
    <property type="component" value="Unassembled WGS sequence"/>
</dbReference>
<keyword evidence="4" id="KW-0132">Cell division</keyword>
<evidence type="ECO:0000256" key="2">
    <source>
        <dbReference type="ARBA" id="ARBA00023054"/>
    </source>
</evidence>
<dbReference type="EMBL" id="FUXX01000004">
    <property type="protein sequence ID" value="SKA58272.1"/>
    <property type="molecule type" value="Genomic_DNA"/>
</dbReference>
<dbReference type="RefSeq" id="WP_159442995.1">
    <property type="nucleotide sequence ID" value="NZ_FUXX01000004.1"/>
</dbReference>
<accession>A0A1T4V016</accession>
<sequence>MPDNDKDSSVSFSILGENFNLRCSSEKKAILEASVKNLQAKISKMLRDNPSISPFQVAILAALDSESNLLEYLDADTPFINQATKKILKMKSELKKTENGRVQRK</sequence>
<dbReference type="InterPro" id="IPR036192">
    <property type="entry name" value="Cell_div_ZapA-like_sf"/>
</dbReference>
<name>A0A1T4V016_9GAMM</name>
<reference evidence="5" key="1">
    <citation type="submission" date="2017-02" db="EMBL/GenBank/DDBJ databases">
        <authorList>
            <person name="Varghese N."/>
            <person name="Submissions S."/>
        </authorList>
    </citation>
    <scope>NUCLEOTIDE SEQUENCE [LARGE SCALE GENOMIC DNA]</scope>
    <source>
        <strain evidence="5">DSM 3072</strain>
    </source>
</reference>
<feature type="coiled-coil region" evidence="3">
    <location>
        <begin position="21"/>
        <end position="48"/>
    </location>
</feature>
<dbReference type="SUPFAM" id="SSF102829">
    <property type="entry name" value="Cell division protein ZapA-like"/>
    <property type="match status" value="1"/>
</dbReference>
<gene>
    <name evidence="4" type="ORF">SAMN02745213_00373</name>
</gene>
<keyword evidence="5" id="KW-1185">Reference proteome</keyword>
<dbReference type="InterPro" id="IPR007838">
    <property type="entry name" value="Cell_div_ZapA-like"/>
</dbReference>
<protein>
    <submittedName>
        <fullName evidence="4">Cell division protein ZapA</fullName>
    </submittedName>
</protein>
<proteinExistence type="inferred from homology"/>
<dbReference type="STRING" id="83771.SAMN02910357_02140"/>
<organism evidence="4 5">
    <name type="scientific">Succinivibrio dextrinosolvens DSM 3072</name>
    <dbReference type="NCBI Taxonomy" id="1123324"/>
    <lineage>
        <taxon>Bacteria</taxon>
        <taxon>Pseudomonadati</taxon>
        <taxon>Pseudomonadota</taxon>
        <taxon>Gammaproteobacteria</taxon>
        <taxon>Aeromonadales</taxon>
        <taxon>Succinivibrionaceae</taxon>
        <taxon>Succinivibrio</taxon>
    </lineage>
</organism>
<evidence type="ECO:0000313" key="5">
    <source>
        <dbReference type="Proteomes" id="UP000242432"/>
    </source>
</evidence>
<evidence type="ECO:0000256" key="1">
    <source>
        <dbReference type="ARBA" id="ARBA00010074"/>
    </source>
</evidence>
<evidence type="ECO:0000313" key="4">
    <source>
        <dbReference type="EMBL" id="SKA58272.1"/>
    </source>
</evidence>
<dbReference type="Pfam" id="PF05164">
    <property type="entry name" value="ZapA"/>
    <property type="match status" value="1"/>
</dbReference>
<dbReference type="AlphaFoldDB" id="A0A1T4V016"/>
<comment type="similarity">
    <text evidence="1">Belongs to the ZapA family. Type 1 subfamily.</text>
</comment>
<dbReference type="GO" id="GO:0051301">
    <property type="term" value="P:cell division"/>
    <property type="evidence" value="ECO:0007669"/>
    <property type="project" value="UniProtKB-KW"/>
</dbReference>
<keyword evidence="2 3" id="KW-0175">Coiled coil</keyword>
<evidence type="ECO:0000256" key="3">
    <source>
        <dbReference type="SAM" id="Coils"/>
    </source>
</evidence>
<keyword evidence="4" id="KW-0131">Cell cycle</keyword>